<feature type="region of interest" description="Disordered" evidence="6">
    <location>
        <begin position="365"/>
        <end position="398"/>
    </location>
</feature>
<dbReference type="InterPro" id="IPR011010">
    <property type="entry name" value="DNA_brk_join_enz"/>
</dbReference>
<dbReference type="CDD" id="cd01189">
    <property type="entry name" value="INT_ICEBs1_C_like"/>
    <property type="match status" value="1"/>
</dbReference>
<keyword evidence="2" id="KW-0229">DNA integration</keyword>
<dbReference type="SUPFAM" id="SSF56349">
    <property type="entry name" value="DNA breaking-rejoining enzymes"/>
    <property type="match status" value="1"/>
</dbReference>
<evidence type="ECO:0000259" key="8">
    <source>
        <dbReference type="PROSITE" id="PS51900"/>
    </source>
</evidence>
<evidence type="ECO:0000256" key="1">
    <source>
        <dbReference type="ARBA" id="ARBA00008857"/>
    </source>
</evidence>
<evidence type="ECO:0000256" key="4">
    <source>
        <dbReference type="ARBA" id="ARBA00023172"/>
    </source>
</evidence>
<keyword evidence="4" id="KW-0233">DNA recombination</keyword>
<keyword evidence="10" id="KW-1185">Reference proteome</keyword>
<gene>
    <name evidence="9" type="ORF">ATI61_103585</name>
</gene>
<evidence type="ECO:0000259" key="7">
    <source>
        <dbReference type="PROSITE" id="PS51898"/>
    </source>
</evidence>
<dbReference type="EMBL" id="QUMU01000003">
    <property type="protein sequence ID" value="REG34678.1"/>
    <property type="molecule type" value="Genomic_DNA"/>
</dbReference>
<comment type="similarity">
    <text evidence="1">Belongs to the 'phage' integrase family.</text>
</comment>
<dbReference type="InterPro" id="IPR010998">
    <property type="entry name" value="Integrase_recombinase_N"/>
</dbReference>
<evidence type="ECO:0000313" key="9">
    <source>
        <dbReference type="EMBL" id="REG34678.1"/>
    </source>
</evidence>
<comment type="caution">
    <text evidence="9">The sequence shown here is derived from an EMBL/GenBank/DDBJ whole genome shotgun (WGS) entry which is preliminary data.</text>
</comment>
<dbReference type="PANTHER" id="PTHR30349">
    <property type="entry name" value="PHAGE INTEGRASE-RELATED"/>
    <property type="match status" value="1"/>
</dbReference>
<feature type="domain" description="Core-binding (CB)" evidence="8">
    <location>
        <begin position="72"/>
        <end position="154"/>
    </location>
</feature>
<evidence type="ECO:0000256" key="2">
    <source>
        <dbReference type="ARBA" id="ARBA00022908"/>
    </source>
</evidence>
<accession>A0ABX9K737</accession>
<dbReference type="Pfam" id="PF00589">
    <property type="entry name" value="Phage_integrase"/>
    <property type="match status" value="1"/>
</dbReference>
<evidence type="ECO:0000256" key="3">
    <source>
        <dbReference type="ARBA" id="ARBA00023125"/>
    </source>
</evidence>
<dbReference type="InterPro" id="IPR002104">
    <property type="entry name" value="Integrase_catalytic"/>
</dbReference>
<name>A0ABX9K737_9BACT</name>
<dbReference type="Pfam" id="PF14659">
    <property type="entry name" value="Phage_int_SAM_3"/>
    <property type="match status" value="1"/>
</dbReference>
<dbReference type="Gene3D" id="1.10.150.130">
    <property type="match status" value="1"/>
</dbReference>
<dbReference type="InterPro" id="IPR004107">
    <property type="entry name" value="Integrase_SAM-like_N"/>
</dbReference>
<dbReference type="InterPro" id="IPR044068">
    <property type="entry name" value="CB"/>
</dbReference>
<dbReference type="InterPro" id="IPR013762">
    <property type="entry name" value="Integrase-like_cat_sf"/>
</dbReference>
<protein>
    <submittedName>
        <fullName evidence="9">Site-specific recombinase XerD</fullName>
    </submittedName>
</protein>
<dbReference type="InterPro" id="IPR050090">
    <property type="entry name" value="Tyrosine_recombinase_XerCD"/>
</dbReference>
<evidence type="ECO:0000256" key="6">
    <source>
        <dbReference type="SAM" id="MobiDB-lite"/>
    </source>
</evidence>
<organism evidence="9 10">
    <name type="scientific">Archangium gephyra</name>
    <dbReference type="NCBI Taxonomy" id="48"/>
    <lineage>
        <taxon>Bacteria</taxon>
        <taxon>Pseudomonadati</taxon>
        <taxon>Myxococcota</taxon>
        <taxon>Myxococcia</taxon>
        <taxon>Myxococcales</taxon>
        <taxon>Cystobacterineae</taxon>
        <taxon>Archangiaceae</taxon>
        <taxon>Archangium</taxon>
    </lineage>
</organism>
<dbReference type="Gene3D" id="1.10.443.10">
    <property type="entry name" value="Intergrase catalytic core"/>
    <property type="match status" value="1"/>
</dbReference>
<keyword evidence="3 5" id="KW-0238">DNA-binding</keyword>
<feature type="domain" description="Tyr recombinase" evidence="7">
    <location>
        <begin position="174"/>
        <end position="355"/>
    </location>
</feature>
<reference evidence="9 10" key="1">
    <citation type="submission" date="2018-08" db="EMBL/GenBank/DDBJ databases">
        <title>Genomic Encyclopedia of Archaeal and Bacterial Type Strains, Phase II (KMG-II): from individual species to whole genera.</title>
        <authorList>
            <person name="Goeker M."/>
        </authorList>
    </citation>
    <scope>NUCLEOTIDE SEQUENCE [LARGE SCALE GENOMIC DNA]</scope>
    <source>
        <strain evidence="9 10">DSM 2261</strain>
    </source>
</reference>
<evidence type="ECO:0000256" key="5">
    <source>
        <dbReference type="PROSITE-ProRule" id="PRU01248"/>
    </source>
</evidence>
<sequence>MSVKVREYKKRGKSGWEVDIMFKWPDGELYRERVKAPVGSKSGAKAWGEQRQAELLARGHKAMDMEKKKEVPMLKEFAPRFIDGDARANRQKPSTITSKESLLRLYLLPRFGERRLDEVTNEDIQHLKAELRDLSTKTVNNVLTVFNRLLKVAVEWGVLDKMPATIKLLKAPKPTMAFYDFAEYERLVEAAGKLDWRIQLMVLLGGDAGLRSGEIIALEWPDIDFRRGQLHIRQAEWRGHVTVPKGGRDRRVPMTKRLAALLAANRHLREARVLYRDDGEPVARATVSRWMKKAQTRAGLPVTGALHILRHTFCSRLAMRGAPAKAIQELAGHESLTTTQRYMHLTPAAKDAAISLLDTAGPQLSGDLLETGSATPGKAGGGQKAKGPEPCDSGPFYWRGVRDLNPWPPA</sequence>
<proteinExistence type="inferred from homology"/>
<dbReference type="Proteomes" id="UP000256345">
    <property type="component" value="Unassembled WGS sequence"/>
</dbReference>
<dbReference type="PROSITE" id="PS51900">
    <property type="entry name" value="CB"/>
    <property type="match status" value="1"/>
</dbReference>
<evidence type="ECO:0000313" key="10">
    <source>
        <dbReference type="Proteomes" id="UP000256345"/>
    </source>
</evidence>
<dbReference type="PANTHER" id="PTHR30349:SF64">
    <property type="entry name" value="PROPHAGE INTEGRASE INTD-RELATED"/>
    <property type="match status" value="1"/>
</dbReference>
<dbReference type="PROSITE" id="PS51898">
    <property type="entry name" value="TYR_RECOMBINASE"/>
    <property type="match status" value="1"/>
</dbReference>